<dbReference type="RefSeq" id="WP_212979293.1">
    <property type="nucleotide sequence ID" value="NZ_AP025343.1"/>
</dbReference>
<organism evidence="4 5">
    <name type="scientific">Paenibacillus azoreducens</name>
    <dbReference type="NCBI Taxonomy" id="116718"/>
    <lineage>
        <taxon>Bacteria</taxon>
        <taxon>Bacillati</taxon>
        <taxon>Bacillota</taxon>
        <taxon>Bacilli</taxon>
        <taxon>Bacillales</taxon>
        <taxon>Paenibacillaceae</taxon>
        <taxon>Paenibacillus</taxon>
    </lineage>
</organism>
<keyword evidence="1" id="KW-0808">Transferase</keyword>
<dbReference type="PANTHER" id="PTHR43877">
    <property type="entry name" value="AMINOALKYLPHOSPHONATE N-ACETYLTRANSFERASE-RELATED-RELATED"/>
    <property type="match status" value="1"/>
</dbReference>
<sequence length="185" mass="20799">MMPQWPMNWETDRCVIRMLQYAEEKTLQDLYERSAPLPKWTGQSLNPLYISNILNGTPGLPPGGSPDRVVFQHAAHRASGSDADPSAFFELYQGYPGERDLYIGLFAVDPSWRGQGYGKELVNGIISLAAKLSYETVRAAVDLKNWGALRFWIGCGFKEAMKVSGDREHSEDSFASMELVYRLSK</sequence>
<dbReference type="InterPro" id="IPR050832">
    <property type="entry name" value="Bact_Acetyltransf"/>
</dbReference>
<accession>A0A919YHX8</accession>
<evidence type="ECO:0000256" key="2">
    <source>
        <dbReference type="ARBA" id="ARBA00023315"/>
    </source>
</evidence>
<keyword evidence="2" id="KW-0012">Acyltransferase</keyword>
<evidence type="ECO:0000313" key="5">
    <source>
        <dbReference type="Proteomes" id="UP000682811"/>
    </source>
</evidence>
<gene>
    <name evidence="4" type="ORF">J34TS1_34320</name>
</gene>
<protein>
    <recommendedName>
        <fullName evidence="3">N-acetyltransferase domain-containing protein</fullName>
    </recommendedName>
</protein>
<dbReference type="EMBL" id="BORT01000015">
    <property type="protein sequence ID" value="GIO48667.1"/>
    <property type="molecule type" value="Genomic_DNA"/>
</dbReference>
<comment type="caution">
    <text evidence="4">The sequence shown here is derived from an EMBL/GenBank/DDBJ whole genome shotgun (WGS) entry which is preliminary data.</text>
</comment>
<dbReference type="CDD" id="cd04301">
    <property type="entry name" value="NAT_SF"/>
    <property type="match status" value="1"/>
</dbReference>
<dbReference type="PROSITE" id="PS51186">
    <property type="entry name" value="GNAT"/>
    <property type="match status" value="1"/>
</dbReference>
<dbReference type="Proteomes" id="UP000682811">
    <property type="component" value="Unassembled WGS sequence"/>
</dbReference>
<feature type="domain" description="N-acetyltransferase" evidence="3">
    <location>
        <begin position="14"/>
        <end position="185"/>
    </location>
</feature>
<evidence type="ECO:0000313" key="4">
    <source>
        <dbReference type="EMBL" id="GIO48667.1"/>
    </source>
</evidence>
<keyword evidence="5" id="KW-1185">Reference proteome</keyword>
<proteinExistence type="predicted"/>
<evidence type="ECO:0000256" key="1">
    <source>
        <dbReference type="ARBA" id="ARBA00022679"/>
    </source>
</evidence>
<evidence type="ECO:0000259" key="3">
    <source>
        <dbReference type="PROSITE" id="PS51186"/>
    </source>
</evidence>
<dbReference type="InterPro" id="IPR000182">
    <property type="entry name" value="GNAT_dom"/>
</dbReference>
<name>A0A919YHX8_9BACL</name>
<dbReference type="Pfam" id="PF00583">
    <property type="entry name" value="Acetyltransf_1"/>
    <property type="match status" value="1"/>
</dbReference>
<reference evidence="4 5" key="1">
    <citation type="submission" date="2021-03" db="EMBL/GenBank/DDBJ databases">
        <title>Antimicrobial resistance genes in bacteria isolated from Japanese honey, and their potential for conferring macrolide and lincosamide resistance in the American foulbrood pathogen Paenibacillus larvae.</title>
        <authorList>
            <person name="Okamoto M."/>
            <person name="Kumagai M."/>
            <person name="Kanamori H."/>
            <person name="Takamatsu D."/>
        </authorList>
    </citation>
    <scope>NUCLEOTIDE SEQUENCE [LARGE SCALE GENOMIC DNA]</scope>
    <source>
        <strain evidence="4 5">J34TS1</strain>
    </source>
</reference>
<dbReference type="Gene3D" id="3.40.630.30">
    <property type="match status" value="1"/>
</dbReference>
<dbReference type="PANTHER" id="PTHR43877:SF2">
    <property type="entry name" value="AMINOALKYLPHOSPHONATE N-ACETYLTRANSFERASE-RELATED"/>
    <property type="match status" value="1"/>
</dbReference>
<dbReference type="GO" id="GO:0016747">
    <property type="term" value="F:acyltransferase activity, transferring groups other than amino-acyl groups"/>
    <property type="evidence" value="ECO:0007669"/>
    <property type="project" value="InterPro"/>
</dbReference>
<dbReference type="InterPro" id="IPR016181">
    <property type="entry name" value="Acyl_CoA_acyltransferase"/>
</dbReference>
<dbReference type="AlphaFoldDB" id="A0A919YHX8"/>
<dbReference type="SUPFAM" id="SSF55729">
    <property type="entry name" value="Acyl-CoA N-acyltransferases (Nat)"/>
    <property type="match status" value="1"/>
</dbReference>